<dbReference type="SUPFAM" id="SSF54285">
    <property type="entry name" value="MoaD/ThiS"/>
    <property type="match status" value="1"/>
</dbReference>
<protein>
    <submittedName>
        <fullName evidence="1">Sulfur carrier protein ThiS</fullName>
    </submittedName>
</protein>
<evidence type="ECO:0000313" key="2">
    <source>
        <dbReference type="Proteomes" id="UP000440694"/>
    </source>
</evidence>
<accession>A0A6I3KF41</accession>
<evidence type="ECO:0000313" key="1">
    <source>
        <dbReference type="EMBL" id="MTD94205.1"/>
    </source>
</evidence>
<dbReference type="CDD" id="cd00565">
    <property type="entry name" value="Ubl_ThiS"/>
    <property type="match status" value="1"/>
</dbReference>
<proteinExistence type="predicted"/>
<dbReference type="InterPro" id="IPR010035">
    <property type="entry name" value="Thi_S"/>
</dbReference>
<comment type="caution">
    <text evidence="1">The sequence shown here is derived from an EMBL/GenBank/DDBJ whole genome shotgun (WGS) entry which is preliminary data.</text>
</comment>
<dbReference type="EMBL" id="WMBQ01000001">
    <property type="protein sequence ID" value="MTD94205.1"/>
    <property type="molecule type" value="Genomic_DNA"/>
</dbReference>
<dbReference type="AlphaFoldDB" id="A0A6I3KF41"/>
<sequence length="55" mass="5722">MTAAATLADLVAERGLGGARVATARNGTFVPEKARASTLLFFDDHVEIVSPRHGG</sequence>
<name>A0A6I3KF41_9HYPH</name>
<dbReference type="NCBIfam" id="TIGR01683">
    <property type="entry name" value="thiS"/>
    <property type="match status" value="1"/>
</dbReference>
<reference evidence="1 2" key="1">
    <citation type="submission" date="2019-11" db="EMBL/GenBank/DDBJ databases">
        <title>Identification of a novel strain.</title>
        <authorList>
            <person name="Xu Q."/>
            <person name="Wang G."/>
        </authorList>
    </citation>
    <scope>NUCLEOTIDE SEQUENCE [LARGE SCALE GENOMIC DNA]</scope>
    <source>
        <strain evidence="2">xq</strain>
    </source>
</reference>
<dbReference type="InterPro" id="IPR003749">
    <property type="entry name" value="ThiS/MoaD-like"/>
</dbReference>
<dbReference type="Proteomes" id="UP000440694">
    <property type="component" value="Unassembled WGS sequence"/>
</dbReference>
<dbReference type="InterPro" id="IPR016155">
    <property type="entry name" value="Mopterin_synth/thiamin_S_b"/>
</dbReference>
<organism evidence="1 2">
    <name type="scientific">Hyphomicrobium album</name>
    <dbReference type="NCBI Taxonomy" id="2665159"/>
    <lineage>
        <taxon>Bacteria</taxon>
        <taxon>Pseudomonadati</taxon>
        <taxon>Pseudomonadota</taxon>
        <taxon>Alphaproteobacteria</taxon>
        <taxon>Hyphomicrobiales</taxon>
        <taxon>Hyphomicrobiaceae</taxon>
        <taxon>Hyphomicrobium</taxon>
    </lineage>
</organism>
<keyword evidence="2" id="KW-1185">Reference proteome</keyword>
<dbReference type="InterPro" id="IPR012675">
    <property type="entry name" value="Beta-grasp_dom_sf"/>
</dbReference>
<dbReference type="Gene3D" id="3.10.20.30">
    <property type="match status" value="1"/>
</dbReference>
<gene>
    <name evidence="1" type="primary">thiS</name>
    <name evidence="1" type="ORF">GIW81_07625</name>
</gene>
<dbReference type="Pfam" id="PF02597">
    <property type="entry name" value="ThiS"/>
    <property type="match status" value="1"/>
</dbReference>